<proteinExistence type="predicted"/>
<keyword evidence="2" id="KW-1185">Reference proteome</keyword>
<comment type="caution">
    <text evidence="1">The sequence shown here is derived from an EMBL/GenBank/DDBJ whole genome shotgun (WGS) entry which is preliminary data.</text>
</comment>
<protein>
    <submittedName>
        <fullName evidence="1">Uncharacterized protein</fullName>
    </submittedName>
</protein>
<dbReference type="EMBL" id="CM056792">
    <property type="protein sequence ID" value="KAJ8722263.1"/>
    <property type="molecule type" value="Genomic_DNA"/>
</dbReference>
<organism evidence="1 2">
    <name type="scientific">Mythimna loreyi</name>
    <dbReference type="NCBI Taxonomy" id="667449"/>
    <lineage>
        <taxon>Eukaryota</taxon>
        <taxon>Metazoa</taxon>
        <taxon>Ecdysozoa</taxon>
        <taxon>Arthropoda</taxon>
        <taxon>Hexapoda</taxon>
        <taxon>Insecta</taxon>
        <taxon>Pterygota</taxon>
        <taxon>Neoptera</taxon>
        <taxon>Endopterygota</taxon>
        <taxon>Lepidoptera</taxon>
        <taxon>Glossata</taxon>
        <taxon>Ditrysia</taxon>
        <taxon>Noctuoidea</taxon>
        <taxon>Noctuidae</taxon>
        <taxon>Noctuinae</taxon>
        <taxon>Hadenini</taxon>
        <taxon>Mythimna</taxon>
    </lineage>
</organism>
<evidence type="ECO:0000313" key="1">
    <source>
        <dbReference type="EMBL" id="KAJ8722263.1"/>
    </source>
</evidence>
<gene>
    <name evidence="1" type="ORF">PYW08_004665</name>
</gene>
<accession>A0ACC2QPP4</accession>
<name>A0ACC2QPP4_9NEOP</name>
<dbReference type="Proteomes" id="UP001231649">
    <property type="component" value="Chromosome 16"/>
</dbReference>
<evidence type="ECO:0000313" key="2">
    <source>
        <dbReference type="Proteomes" id="UP001231649"/>
    </source>
</evidence>
<sequence length="125" mass="15001">MDWTESCRPVFKAQKLLTAPCIYIYEIAKFVKTNSSLFEVNNNFNKRKVTQYLLKIPVPRIEMFRRSCVYMAPLIYNSLPSWITELPYNKFRVVLKKWLISHCFYSIAEFLNKKTCQSFHFRNVL</sequence>
<reference evidence="1" key="1">
    <citation type="submission" date="2023-03" db="EMBL/GenBank/DDBJ databases">
        <title>Chromosome-level genomes of two armyworms, Mythimna separata and Mythimna loreyi, provide insights into the biosynthesis and reception of sex pheromones.</title>
        <authorList>
            <person name="Zhao H."/>
        </authorList>
    </citation>
    <scope>NUCLEOTIDE SEQUENCE</scope>
    <source>
        <strain evidence="1">BeijingLab</strain>
    </source>
</reference>